<reference evidence="1" key="1">
    <citation type="submission" date="2023-08" db="EMBL/GenBank/DDBJ databases">
        <title>Black Yeasts Isolated from many extreme environments.</title>
        <authorList>
            <person name="Coleine C."/>
            <person name="Stajich J.E."/>
            <person name="Selbmann L."/>
        </authorList>
    </citation>
    <scope>NUCLEOTIDE SEQUENCE</scope>
    <source>
        <strain evidence="1">CCFEE 5810</strain>
    </source>
</reference>
<proteinExistence type="predicted"/>
<evidence type="ECO:0008006" key="3">
    <source>
        <dbReference type="Google" id="ProtNLM"/>
    </source>
</evidence>
<comment type="caution">
    <text evidence="1">The sequence shown here is derived from an EMBL/GenBank/DDBJ whole genome shotgun (WGS) entry which is preliminary data.</text>
</comment>
<gene>
    <name evidence="1" type="ORF">LTR97_001994</name>
</gene>
<dbReference type="EMBL" id="JAVRQU010000003">
    <property type="protein sequence ID" value="KAK5704883.1"/>
    <property type="molecule type" value="Genomic_DNA"/>
</dbReference>
<dbReference type="Proteomes" id="UP001310594">
    <property type="component" value="Unassembled WGS sequence"/>
</dbReference>
<organism evidence="1 2">
    <name type="scientific">Elasticomyces elasticus</name>
    <dbReference type="NCBI Taxonomy" id="574655"/>
    <lineage>
        <taxon>Eukaryota</taxon>
        <taxon>Fungi</taxon>
        <taxon>Dikarya</taxon>
        <taxon>Ascomycota</taxon>
        <taxon>Pezizomycotina</taxon>
        <taxon>Dothideomycetes</taxon>
        <taxon>Dothideomycetidae</taxon>
        <taxon>Mycosphaerellales</taxon>
        <taxon>Teratosphaeriaceae</taxon>
        <taxon>Elasticomyces</taxon>
    </lineage>
</organism>
<dbReference type="AlphaFoldDB" id="A0AAN7WB04"/>
<evidence type="ECO:0000313" key="1">
    <source>
        <dbReference type="EMBL" id="KAK5704883.1"/>
    </source>
</evidence>
<protein>
    <recommendedName>
        <fullName evidence="3">F-box domain-containing protein</fullName>
    </recommendedName>
</protein>
<name>A0AAN7WB04_9PEZI</name>
<evidence type="ECO:0000313" key="2">
    <source>
        <dbReference type="Proteomes" id="UP001310594"/>
    </source>
</evidence>
<sequence length="174" mass="19072">MAATAKVLNLPELLENILLSLPTRDLLFAQKRALFFRPGAASDVYSEFNKLVLDTGTHSSATVATNPLLLGIRTAFHTLKERPIVRPGPLKAGSSSSCHRMFMTQPPVVLQIEFQSDVYVRLLERLGRVDLNGRRVPIEADQTFGDLAEFYSKFADRQGGKDVAAVSVVRSASG</sequence>
<accession>A0AAN7WB04</accession>